<protein>
    <submittedName>
        <fullName evidence="9">Glycosyl transferase</fullName>
    </submittedName>
</protein>
<dbReference type="GO" id="GO:0016020">
    <property type="term" value="C:membrane"/>
    <property type="evidence" value="ECO:0007669"/>
    <property type="project" value="UniProtKB-SubCell"/>
</dbReference>
<evidence type="ECO:0000313" key="9">
    <source>
        <dbReference type="EMBL" id="RCU43343.1"/>
    </source>
</evidence>
<dbReference type="InterPro" id="IPR017475">
    <property type="entry name" value="EPS_sugar_tfrase"/>
</dbReference>
<comment type="caution">
    <text evidence="9">The sequence shown here is derived from an EMBL/GenBank/DDBJ whole genome shotgun (WGS) entry which is preliminary data.</text>
</comment>
<evidence type="ECO:0000256" key="6">
    <source>
        <dbReference type="ARBA" id="ARBA00023136"/>
    </source>
</evidence>
<dbReference type="OrthoDB" id="9808602at2"/>
<reference evidence="9 10" key="1">
    <citation type="submission" date="2018-07" db="EMBL/GenBank/DDBJ databases">
        <title>Chryseobacterium lacus sp. nov., isolated from lake water.</title>
        <authorList>
            <person name="Li C.-M."/>
        </authorList>
    </citation>
    <scope>NUCLEOTIDE SEQUENCE [LARGE SCALE GENOMIC DNA]</scope>
    <source>
        <strain evidence="9 10">YLOS41</strain>
    </source>
</reference>
<accession>A0A368MZS4</accession>
<keyword evidence="4 7" id="KW-0812">Transmembrane</keyword>
<evidence type="ECO:0000259" key="8">
    <source>
        <dbReference type="Pfam" id="PF02397"/>
    </source>
</evidence>
<dbReference type="PANTHER" id="PTHR30576:SF0">
    <property type="entry name" value="UNDECAPRENYL-PHOSPHATE N-ACETYLGALACTOSAMINYL 1-PHOSPHATE TRANSFERASE-RELATED"/>
    <property type="match status" value="1"/>
</dbReference>
<keyword evidence="6 7" id="KW-0472">Membrane</keyword>
<feature type="transmembrane region" description="Helical" evidence="7">
    <location>
        <begin position="12"/>
        <end position="32"/>
    </location>
</feature>
<evidence type="ECO:0000256" key="7">
    <source>
        <dbReference type="SAM" id="Phobius"/>
    </source>
</evidence>
<dbReference type="EMBL" id="QPIE01000003">
    <property type="protein sequence ID" value="RCU43343.1"/>
    <property type="molecule type" value="Genomic_DNA"/>
</dbReference>
<feature type="transmembrane region" description="Helical" evidence="7">
    <location>
        <begin position="111"/>
        <end position="132"/>
    </location>
</feature>
<comment type="subcellular location">
    <subcellularLocation>
        <location evidence="1">Membrane</location>
        <topology evidence="1">Multi-pass membrane protein</topology>
    </subcellularLocation>
</comment>
<dbReference type="AlphaFoldDB" id="A0A368MZS4"/>
<keyword evidence="5 7" id="KW-1133">Transmembrane helix</keyword>
<dbReference type="RefSeq" id="WP_114303197.1">
    <property type="nucleotide sequence ID" value="NZ_QPIE01000003.1"/>
</dbReference>
<dbReference type="InterPro" id="IPR003362">
    <property type="entry name" value="Bact_transf"/>
</dbReference>
<evidence type="ECO:0000256" key="2">
    <source>
        <dbReference type="ARBA" id="ARBA00006464"/>
    </source>
</evidence>
<feature type="transmembrane region" description="Helical" evidence="7">
    <location>
        <begin position="83"/>
        <end position="105"/>
    </location>
</feature>
<feature type="domain" description="Bacterial sugar transferase" evidence="8">
    <location>
        <begin position="266"/>
        <end position="451"/>
    </location>
</feature>
<dbReference type="Pfam" id="PF02397">
    <property type="entry name" value="Bac_transf"/>
    <property type="match status" value="1"/>
</dbReference>
<evidence type="ECO:0000256" key="1">
    <source>
        <dbReference type="ARBA" id="ARBA00004141"/>
    </source>
</evidence>
<evidence type="ECO:0000256" key="5">
    <source>
        <dbReference type="ARBA" id="ARBA00022989"/>
    </source>
</evidence>
<evidence type="ECO:0000256" key="4">
    <source>
        <dbReference type="ARBA" id="ARBA00022692"/>
    </source>
</evidence>
<dbReference type="NCBIfam" id="TIGR03025">
    <property type="entry name" value="EPS_sugtrans"/>
    <property type="match status" value="1"/>
</dbReference>
<comment type="similarity">
    <text evidence="2">Belongs to the bacterial sugar transferase family.</text>
</comment>
<name>A0A368MZS4_9FLAO</name>
<sequence>MQKLRFSKYFKGIVILLDIFIIAFVFVFFFHLRNRELQIQNVDWEQNGLSVLLLIFFWILLSGRTKLYDIPRNLTYTLYLERLISHILIFLFGIILLGKVSNNIFLKYERFGLAISLFVIFFFLKSIIFFFLKFLRTKGLNFRNVMFLGSKTDASEILENALKERRDYGFKIHPYPHSEIRNDELTAFWSENGIHTLYMPAHGSGISSAQQNEIYRQAEIHKIKVALIPETDNNHYFNYEVMYIETQPVLSPAKFPLDYFSNWLIKRIFDVLFSAFVLVFIASWLFPILALLIKVNSKGPVFFKQKRYGYHDEVFYCYKFRTMVVNNESASKTTKENDDRITSIGKFLRKTSLDEMPQFINVLFGEMSVVGPRPHMLLVDDFYKRKIGKYTIRSLVKPGITGLAQVNGLRGDTGDMNVEMKKRILADAFYVKNWSPILDLVIIVKTIYLVLAGDKKAY</sequence>
<evidence type="ECO:0000256" key="3">
    <source>
        <dbReference type="ARBA" id="ARBA00022679"/>
    </source>
</evidence>
<keyword evidence="10" id="KW-1185">Reference proteome</keyword>
<keyword evidence="3 9" id="KW-0808">Transferase</keyword>
<dbReference type="Proteomes" id="UP000252172">
    <property type="component" value="Unassembled WGS sequence"/>
</dbReference>
<organism evidence="9 10">
    <name type="scientific">Chryseobacterium lacus</name>
    <dbReference type="NCBI Taxonomy" id="2058346"/>
    <lineage>
        <taxon>Bacteria</taxon>
        <taxon>Pseudomonadati</taxon>
        <taxon>Bacteroidota</taxon>
        <taxon>Flavobacteriia</taxon>
        <taxon>Flavobacteriales</taxon>
        <taxon>Weeksellaceae</taxon>
        <taxon>Chryseobacterium group</taxon>
        <taxon>Chryseobacterium</taxon>
    </lineage>
</organism>
<feature type="transmembrane region" description="Helical" evidence="7">
    <location>
        <begin position="271"/>
        <end position="293"/>
    </location>
</feature>
<proteinExistence type="inferred from homology"/>
<gene>
    <name evidence="9" type="ORF">DQ356_04025</name>
</gene>
<dbReference type="GO" id="GO:0016780">
    <property type="term" value="F:phosphotransferase activity, for other substituted phosphate groups"/>
    <property type="evidence" value="ECO:0007669"/>
    <property type="project" value="TreeGrafter"/>
</dbReference>
<evidence type="ECO:0000313" key="10">
    <source>
        <dbReference type="Proteomes" id="UP000252172"/>
    </source>
</evidence>
<feature type="transmembrane region" description="Helical" evidence="7">
    <location>
        <begin position="44"/>
        <end position="62"/>
    </location>
</feature>
<dbReference type="PANTHER" id="PTHR30576">
    <property type="entry name" value="COLANIC BIOSYNTHESIS UDP-GLUCOSE LIPID CARRIER TRANSFERASE"/>
    <property type="match status" value="1"/>
</dbReference>